<dbReference type="Gene3D" id="1.10.287.70">
    <property type="match status" value="2"/>
</dbReference>
<feature type="transmembrane region" description="Helical" evidence="17">
    <location>
        <begin position="438"/>
        <end position="456"/>
    </location>
</feature>
<dbReference type="InterPro" id="IPR011992">
    <property type="entry name" value="EF-hand-dom_pair"/>
</dbReference>
<evidence type="ECO:0000256" key="3">
    <source>
        <dbReference type="ARBA" id="ARBA00022475"/>
    </source>
</evidence>
<dbReference type="InterPro" id="IPR002048">
    <property type="entry name" value="EF_hand_dom"/>
</dbReference>
<dbReference type="SUPFAM" id="SSF81324">
    <property type="entry name" value="Voltage-gated potassium channels"/>
    <property type="match status" value="2"/>
</dbReference>
<keyword evidence="6" id="KW-0107">Calcium channel</keyword>
<evidence type="ECO:0000256" key="15">
    <source>
        <dbReference type="ARBA" id="ARBA00061395"/>
    </source>
</evidence>
<dbReference type="OrthoDB" id="416585at2759"/>
<dbReference type="FunFam" id="1.10.287.70:FF:000093">
    <property type="entry name" value="Calcium channel subunit Cch1"/>
    <property type="match status" value="1"/>
</dbReference>
<feature type="transmembrane region" description="Helical" evidence="17">
    <location>
        <begin position="53"/>
        <end position="73"/>
    </location>
</feature>
<evidence type="ECO:0000256" key="12">
    <source>
        <dbReference type="ARBA" id="ARBA00023136"/>
    </source>
</evidence>
<evidence type="ECO:0000256" key="1">
    <source>
        <dbReference type="ARBA" id="ARBA00004651"/>
    </source>
</evidence>
<dbReference type="InterPro" id="IPR050599">
    <property type="entry name" value="VDCC_alpha-1_subunit"/>
</dbReference>
<feature type="transmembrane region" description="Helical" evidence="17">
    <location>
        <begin position="377"/>
        <end position="394"/>
    </location>
</feature>
<dbReference type="GO" id="GO:0005891">
    <property type="term" value="C:voltage-gated calcium channel complex"/>
    <property type="evidence" value="ECO:0007669"/>
    <property type="project" value="TreeGrafter"/>
</dbReference>
<protein>
    <recommendedName>
        <fullName evidence="16">Calcium-channel protein CCH1</fullName>
    </recommendedName>
</protein>
<keyword evidence="5" id="KW-0109">Calcium transport</keyword>
<dbReference type="GO" id="GO:0008331">
    <property type="term" value="F:high voltage-gated calcium channel activity"/>
    <property type="evidence" value="ECO:0007669"/>
    <property type="project" value="TreeGrafter"/>
</dbReference>
<feature type="transmembrane region" description="Helical" evidence="17">
    <location>
        <begin position="175"/>
        <end position="203"/>
    </location>
</feature>
<dbReference type="OMA" id="LCNEDYP"/>
<dbReference type="STRING" id="796925.A0A137PAE8"/>
<evidence type="ECO:0000313" key="20">
    <source>
        <dbReference type="Proteomes" id="UP000070444"/>
    </source>
</evidence>
<keyword evidence="13" id="KW-0325">Glycoprotein</keyword>
<evidence type="ECO:0000313" key="19">
    <source>
        <dbReference type="EMBL" id="KXN71988.1"/>
    </source>
</evidence>
<dbReference type="PANTHER" id="PTHR45628">
    <property type="entry name" value="VOLTAGE-DEPENDENT CALCIUM CHANNEL TYPE A SUBUNIT ALPHA-1"/>
    <property type="match status" value="1"/>
</dbReference>
<gene>
    <name evidence="19" type="ORF">CONCODRAFT_169338</name>
</gene>
<evidence type="ECO:0000256" key="17">
    <source>
        <dbReference type="SAM" id="Phobius"/>
    </source>
</evidence>
<dbReference type="Gene3D" id="1.10.238.10">
    <property type="entry name" value="EF-hand"/>
    <property type="match status" value="1"/>
</dbReference>
<evidence type="ECO:0000256" key="5">
    <source>
        <dbReference type="ARBA" id="ARBA00022568"/>
    </source>
</evidence>
<comment type="subcellular location">
    <subcellularLocation>
        <location evidence="1">Cell membrane</location>
        <topology evidence="1">Multi-pass membrane protein</topology>
    </subcellularLocation>
</comment>
<feature type="transmembrane region" description="Helical" evidence="17">
    <location>
        <begin position="537"/>
        <end position="554"/>
    </location>
</feature>
<reference evidence="19 20" key="1">
    <citation type="journal article" date="2015" name="Genome Biol. Evol.">
        <title>Phylogenomic analyses indicate that early fungi evolved digesting cell walls of algal ancestors of land plants.</title>
        <authorList>
            <person name="Chang Y."/>
            <person name="Wang S."/>
            <person name="Sekimoto S."/>
            <person name="Aerts A.L."/>
            <person name="Choi C."/>
            <person name="Clum A."/>
            <person name="LaButti K.M."/>
            <person name="Lindquist E.A."/>
            <person name="Yee Ngan C."/>
            <person name="Ohm R.A."/>
            <person name="Salamov A.A."/>
            <person name="Grigoriev I.V."/>
            <person name="Spatafora J.W."/>
            <person name="Berbee M.L."/>
        </authorList>
    </citation>
    <scope>NUCLEOTIDE SEQUENCE [LARGE SCALE GENOMIC DNA]</scope>
    <source>
        <strain evidence="19 20">NRRL 28638</strain>
    </source>
</reference>
<organism evidence="19 20">
    <name type="scientific">Conidiobolus coronatus (strain ATCC 28846 / CBS 209.66 / NRRL 28638)</name>
    <name type="common">Delacroixia coronata</name>
    <dbReference type="NCBI Taxonomy" id="796925"/>
    <lineage>
        <taxon>Eukaryota</taxon>
        <taxon>Fungi</taxon>
        <taxon>Fungi incertae sedis</taxon>
        <taxon>Zoopagomycota</taxon>
        <taxon>Entomophthoromycotina</taxon>
        <taxon>Entomophthoromycetes</taxon>
        <taxon>Entomophthorales</taxon>
        <taxon>Ancylistaceae</taxon>
        <taxon>Conidiobolus</taxon>
    </lineage>
</organism>
<dbReference type="InterPro" id="IPR005821">
    <property type="entry name" value="Ion_trans_dom"/>
</dbReference>
<keyword evidence="9" id="KW-0851">Voltage-gated channel</keyword>
<feature type="transmembrane region" description="Helical" evidence="17">
    <location>
        <begin position="406"/>
        <end position="426"/>
    </location>
</feature>
<keyword evidence="8" id="KW-0106">Calcium</keyword>
<dbReference type="AlphaFoldDB" id="A0A137PAE8"/>
<feature type="transmembrane region" description="Helical" evidence="17">
    <location>
        <begin position="93"/>
        <end position="114"/>
    </location>
</feature>
<accession>A0A137PAE8</accession>
<keyword evidence="10 17" id="KW-1133">Transmembrane helix</keyword>
<evidence type="ECO:0000256" key="2">
    <source>
        <dbReference type="ARBA" id="ARBA00022448"/>
    </source>
</evidence>
<keyword evidence="14" id="KW-0407">Ion channel</keyword>
<dbReference type="GO" id="GO:0098703">
    <property type="term" value="P:calcium ion import across plasma membrane"/>
    <property type="evidence" value="ECO:0007669"/>
    <property type="project" value="TreeGrafter"/>
</dbReference>
<dbReference type="Pfam" id="PF00520">
    <property type="entry name" value="Ion_trans"/>
    <property type="match status" value="2"/>
</dbReference>
<keyword evidence="4" id="KW-0597">Phosphoprotein</keyword>
<keyword evidence="11" id="KW-0406">Ion transport</keyword>
<dbReference type="EMBL" id="KQ964462">
    <property type="protein sequence ID" value="KXN71988.1"/>
    <property type="molecule type" value="Genomic_DNA"/>
</dbReference>
<proteinExistence type="inferred from homology"/>
<sequence length="826" mass="96537">MAEPEVKETKFGFILATTNPLVKLCKRLIIPVNTENIADEEQAAHRSNKPYKYFNNFMLIICWLAILAALIDIPWYELNNGELWVMSFNILDGIFTAIFTIEFLIKITALGVVFDKDSYFRNAWNVIDFCVVVPMWIDLLVKYLLPQVDINYLNAFRSFRVLRLITSSTKLQQTIYSLFVVGFGGIFNVILLGAAFTIPYAIYGHQLFGNMLHSCNDKEVLGIRSCAGPFIEEELGILIPRAWNNPRLFNFDNFGSSFLILLEILSREKWIEVMQITMGIRGKNLQPELEDSWFSCFYFIGFYLLGSVFVLTMFITIVIENYRNYTGVSLHTANQRRYIDLFKQINQITPSKQPKIVPKSPFLNWCYQTSVKKSMDIFDALLILLLLVSCMHFFGDNPTYDYALKLVELGILILLFAELPINILGIGWKNFFSKLWDIVYFSGVIVTICLRLGWVIKSNSQCDYFAKIGQVALFLRLITINDQLIQLANIMSASILEILNFLYIWFIFILLYSIAFNQMFGLTRYGHSTDNYANFRYIWTSILLLFRLSTGEFWNEVMHDFAVMSPHCVRGATYLESDCGNETVSYILFISFNIISMYILTNVLIVLILDNFSFCYDIAASFSLLSRSEIRDFKTKWRLIDEDGTGYLKTADIVPFLKSLDSPFETKLFPRNLEIHYLIMQSQSEKTINFSELTHKIDNEEVDENMQNYYHWISKRMNETMDQRYLQLHRRNFNMIYKELVRKERKDLGIPITDVLLTMAHYKIVNPEDCFLIEDVFLYYKDREEVLYSYRVELAIGLMKTYLIRKKFLKRLNKQNSQAKGKNIIY</sequence>
<evidence type="ECO:0000256" key="4">
    <source>
        <dbReference type="ARBA" id="ARBA00022553"/>
    </source>
</evidence>
<evidence type="ECO:0000256" key="6">
    <source>
        <dbReference type="ARBA" id="ARBA00022673"/>
    </source>
</evidence>
<feature type="transmembrane region" description="Helical" evidence="17">
    <location>
        <begin position="498"/>
        <end position="516"/>
    </location>
</feature>
<dbReference type="PROSITE" id="PS50222">
    <property type="entry name" value="EF_HAND_2"/>
    <property type="match status" value="1"/>
</dbReference>
<dbReference type="Proteomes" id="UP000070444">
    <property type="component" value="Unassembled WGS sequence"/>
</dbReference>
<evidence type="ECO:0000256" key="14">
    <source>
        <dbReference type="ARBA" id="ARBA00023303"/>
    </source>
</evidence>
<dbReference type="PANTHER" id="PTHR45628:SF7">
    <property type="entry name" value="VOLTAGE-DEPENDENT CALCIUM CHANNEL TYPE A SUBUNIT ALPHA-1"/>
    <property type="match status" value="1"/>
</dbReference>
<feature type="transmembrane region" description="Helical" evidence="17">
    <location>
        <begin position="296"/>
        <end position="319"/>
    </location>
</feature>
<feature type="domain" description="EF-hand" evidence="18">
    <location>
        <begin position="628"/>
        <end position="663"/>
    </location>
</feature>
<dbReference type="InterPro" id="IPR027359">
    <property type="entry name" value="Volt_channel_dom_sf"/>
</dbReference>
<evidence type="ECO:0000256" key="8">
    <source>
        <dbReference type="ARBA" id="ARBA00022837"/>
    </source>
</evidence>
<dbReference type="Gene3D" id="1.20.120.350">
    <property type="entry name" value="Voltage-gated potassium channels. Chain C"/>
    <property type="match status" value="2"/>
</dbReference>
<dbReference type="GO" id="GO:0005509">
    <property type="term" value="F:calcium ion binding"/>
    <property type="evidence" value="ECO:0007669"/>
    <property type="project" value="InterPro"/>
</dbReference>
<keyword evidence="2" id="KW-0813">Transport</keyword>
<name>A0A137PAE8_CONC2</name>
<keyword evidence="3" id="KW-1003">Cell membrane</keyword>
<evidence type="ECO:0000256" key="9">
    <source>
        <dbReference type="ARBA" id="ARBA00022882"/>
    </source>
</evidence>
<keyword evidence="7 17" id="KW-0812">Transmembrane</keyword>
<dbReference type="SUPFAM" id="SSF47473">
    <property type="entry name" value="EF-hand"/>
    <property type="match status" value="1"/>
</dbReference>
<evidence type="ECO:0000259" key="18">
    <source>
        <dbReference type="PROSITE" id="PS50222"/>
    </source>
</evidence>
<feature type="transmembrane region" description="Helical" evidence="17">
    <location>
        <begin position="586"/>
        <end position="609"/>
    </location>
</feature>
<evidence type="ECO:0000256" key="10">
    <source>
        <dbReference type="ARBA" id="ARBA00022989"/>
    </source>
</evidence>
<dbReference type="PRINTS" id="PR00169">
    <property type="entry name" value="KCHANNEL"/>
</dbReference>
<keyword evidence="12 17" id="KW-0472">Membrane</keyword>
<comment type="similarity">
    <text evidence="15">Belongs to the calcium channel alpha-1 subunit (TC 1.A.1.11) family.</text>
</comment>
<keyword evidence="20" id="KW-1185">Reference proteome</keyword>
<evidence type="ECO:0000256" key="16">
    <source>
        <dbReference type="ARBA" id="ARBA00067459"/>
    </source>
</evidence>
<evidence type="ECO:0000256" key="13">
    <source>
        <dbReference type="ARBA" id="ARBA00023180"/>
    </source>
</evidence>
<evidence type="ECO:0000256" key="11">
    <source>
        <dbReference type="ARBA" id="ARBA00023065"/>
    </source>
</evidence>
<evidence type="ECO:0000256" key="7">
    <source>
        <dbReference type="ARBA" id="ARBA00022692"/>
    </source>
</evidence>